<protein>
    <submittedName>
        <fullName evidence="1">Uncharacterized protein</fullName>
    </submittedName>
</protein>
<gene>
    <name evidence="1" type="ORF">MLD38_034352</name>
</gene>
<evidence type="ECO:0000313" key="1">
    <source>
        <dbReference type="EMBL" id="KAI4320919.1"/>
    </source>
</evidence>
<reference evidence="2" key="1">
    <citation type="journal article" date="2023" name="Front. Plant Sci.">
        <title>Chromosomal-level genome assembly of Melastoma candidum provides insights into trichome evolution.</title>
        <authorList>
            <person name="Zhong Y."/>
            <person name="Wu W."/>
            <person name="Sun C."/>
            <person name="Zou P."/>
            <person name="Liu Y."/>
            <person name="Dai S."/>
            <person name="Zhou R."/>
        </authorList>
    </citation>
    <scope>NUCLEOTIDE SEQUENCE [LARGE SCALE GENOMIC DNA]</scope>
</reference>
<name>A0ACB9MCA0_9MYRT</name>
<accession>A0ACB9MCA0</accession>
<sequence length="474" mass="53284">MEATGMTKKVAIVGAGISGLLACKHLMEKGFDPVVFEASSHIGGVWFQTMESTKLQTPKHLYQFSDFPWPATVKEMFPDHRQVMEYIASYAEHFGVLPKIKFNSRVTGIDYGLMPGCGNEDDMEGWEQWSGSGKLFSGTRGWNLTIKDASNATTVYRADFVVLCIGMFSDLPRVPEFPPDCGPEAFRGRVLHSMNYAQMEKDLADELVRDKRVAVVGFQKSALDIATEVSMINGNHYPCLVLIRSVYWLLPSYVAAFASGSLNRLTEYMIHKPGEGFFLWLVAILCSPLALEEGSILLKKSSGFAFCEDGLVLEGEANGRVSADVVIFATGWETDMKLADIFSSESFRERITGSSAPLYRDCIHPRIPQLAILGYVDSLSVMFSTEIRSKWLAHYLAGGFALPTIGEMERDVDKWERYAKKYCKDKYRWNRTGTLIQIHCNDLLLRDMGLNPKRKRNFLAELFSSYGPTDYRNV</sequence>
<dbReference type="EMBL" id="CM042889">
    <property type="protein sequence ID" value="KAI4320919.1"/>
    <property type="molecule type" value="Genomic_DNA"/>
</dbReference>
<keyword evidence="2" id="KW-1185">Reference proteome</keyword>
<dbReference type="Proteomes" id="UP001057402">
    <property type="component" value="Chromosome 10"/>
</dbReference>
<organism evidence="1 2">
    <name type="scientific">Melastoma candidum</name>
    <dbReference type="NCBI Taxonomy" id="119954"/>
    <lineage>
        <taxon>Eukaryota</taxon>
        <taxon>Viridiplantae</taxon>
        <taxon>Streptophyta</taxon>
        <taxon>Embryophyta</taxon>
        <taxon>Tracheophyta</taxon>
        <taxon>Spermatophyta</taxon>
        <taxon>Magnoliopsida</taxon>
        <taxon>eudicotyledons</taxon>
        <taxon>Gunneridae</taxon>
        <taxon>Pentapetalae</taxon>
        <taxon>rosids</taxon>
        <taxon>malvids</taxon>
        <taxon>Myrtales</taxon>
        <taxon>Melastomataceae</taxon>
        <taxon>Melastomatoideae</taxon>
        <taxon>Melastomateae</taxon>
        <taxon>Melastoma</taxon>
    </lineage>
</organism>
<proteinExistence type="predicted"/>
<evidence type="ECO:0000313" key="2">
    <source>
        <dbReference type="Proteomes" id="UP001057402"/>
    </source>
</evidence>
<comment type="caution">
    <text evidence="1">The sequence shown here is derived from an EMBL/GenBank/DDBJ whole genome shotgun (WGS) entry which is preliminary data.</text>
</comment>